<comment type="caution">
    <text evidence="3">The sequence shown here is derived from an EMBL/GenBank/DDBJ whole genome shotgun (WGS) entry which is preliminary data.</text>
</comment>
<keyword evidence="2" id="KW-0732">Signal</keyword>
<sequence>MYRRQASGWLSSYRLAVFLSLRAASTQQAYNKAGGVCTSGESRRRRASKNRPSDLQAGELIAMRNVQAGKPRRRRASRTLTNSGQTGKLMTTRNVQRGSHAKGVQAGRRRAAVKQVTYDYAECTTRKPRRRRASRTLTTSGQAGKLMPMRNIQ</sequence>
<dbReference type="AlphaFoldDB" id="A0AAV2N010"/>
<dbReference type="Proteomes" id="UP001497644">
    <property type="component" value="Unassembled WGS sequence"/>
</dbReference>
<proteinExistence type="predicted"/>
<keyword evidence="4" id="KW-1185">Reference proteome</keyword>
<gene>
    <name evidence="3" type="ORF">LPLAT_LOCUS14722</name>
</gene>
<evidence type="ECO:0000313" key="4">
    <source>
        <dbReference type="Proteomes" id="UP001497644"/>
    </source>
</evidence>
<accession>A0AAV2N010</accession>
<reference evidence="3" key="1">
    <citation type="submission" date="2024-04" db="EMBL/GenBank/DDBJ databases">
        <authorList>
            <consortium name="Molecular Ecology Group"/>
        </authorList>
    </citation>
    <scope>NUCLEOTIDE SEQUENCE</scope>
</reference>
<feature type="signal peptide" evidence="2">
    <location>
        <begin position="1"/>
        <end position="26"/>
    </location>
</feature>
<feature type="region of interest" description="Disordered" evidence="1">
    <location>
        <begin position="126"/>
        <end position="153"/>
    </location>
</feature>
<evidence type="ECO:0000256" key="1">
    <source>
        <dbReference type="SAM" id="MobiDB-lite"/>
    </source>
</evidence>
<evidence type="ECO:0000313" key="3">
    <source>
        <dbReference type="EMBL" id="CAL1672973.1"/>
    </source>
</evidence>
<organism evidence="3 4">
    <name type="scientific">Lasius platythorax</name>
    <dbReference type="NCBI Taxonomy" id="488582"/>
    <lineage>
        <taxon>Eukaryota</taxon>
        <taxon>Metazoa</taxon>
        <taxon>Ecdysozoa</taxon>
        <taxon>Arthropoda</taxon>
        <taxon>Hexapoda</taxon>
        <taxon>Insecta</taxon>
        <taxon>Pterygota</taxon>
        <taxon>Neoptera</taxon>
        <taxon>Endopterygota</taxon>
        <taxon>Hymenoptera</taxon>
        <taxon>Apocrita</taxon>
        <taxon>Aculeata</taxon>
        <taxon>Formicoidea</taxon>
        <taxon>Formicidae</taxon>
        <taxon>Formicinae</taxon>
        <taxon>Lasius</taxon>
        <taxon>Lasius</taxon>
    </lineage>
</organism>
<feature type="compositionally biased region" description="Polar residues" evidence="1">
    <location>
        <begin position="78"/>
        <end position="97"/>
    </location>
</feature>
<evidence type="ECO:0008006" key="5">
    <source>
        <dbReference type="Google" id="ProtNLM"/>
    </source>
</evidence>
<feature type="region of interest" description="Disordered" evidence="1">
    <location>
        <begin position="33"/>
        <end position="110"/>
    </location>
</feature>
<name>A0AAV2N010_9HYME</name>
<evidence type="ECO:0000256" key="2">
    <source>
        <dbReference type="SAM" id="SignalP"/>
    </source>
</evidence>
<protein>
    <recommendedName>
        <fullName evidence="5">Secreted protein</fullName>
    </recommendedName>
</protein>
<feature type="chain" id="PRO_5043494920" description="Secreted protein" evidence="2">
    <location>
        <begin position="27"/>
        <end position="153"/>
    </location>
</feature>
<dbReference type="EMBL" id="CAXIPU020001271">
    <property type="protein sequence ID" value="CAL1672973.1"/>
    <property type="molecule type" value="Genomic_DNA"/>
</dbReference>